<evidence type="ECO:0000256" key="2">
    <source>
        <dbReference type="SAM" id="SignalP"/>
    </source>
</evidence>
<keyword evidence="3" id="KW-1185">Reference proteome</keyword>
<reference evidence="4" key="1">
    <citation type="submission" date="2025-08" db="UniProtKB">
        <authorList>
            <consortium name="RefSeq"/>
        </authorList>
    </citation>
    <scope>IDENTIFICATION</scope>
    <source>
        <tissue evidence="4">Whole body</tissue>
    </source>
</reference>
<protein>
    <submittedName>
        <fullName evidence="4">Protein PFC0760c-like isoform X1</fullName>
    </submittedName>
</protein>
<sequence length="745" mass="85584">MISKWVFVLFLVMNIVVSGLSRRNPHHHIRRHTSNINSNSKDHSNEQITNRLYTNNDDESIGIGEKAREIMKTEEAKVSVPFNERKLEKMLEKAIIKIIMGDLTNADMNLLKSLNYSLTEILTIRNNELAKQEEKKRLEIIQMEKIKSKSKHYEKKKREKFEKKSTDNEDFDFDAFNRQALLDYENLPTEMELQQTRSDDTGDNDYNDQMSKEKNTEDKNNSPDNFHRHFDKAMEPHVVFKIRYDDSEFDSSSSEEKSNAVKKQPTNRDFSNTKVEDSLTNTANSFPPFTSDPPLPLPLRSSSFSSLSPPSSTSLPVISKNFHIIDDRLRDLTNNVEILETHLDDSVNLNNVNLSKNSSDNVDDNVTNDSELKKEDSTTGKIDNGGSDASKSSVKRISEYEGLEWVEDDVYRVIPSLANNLGDYENVEDNESSLNYDDEILSFYAQNTTHCKKNERENDNDTAEYQNDNPETIKLVMANTNLTSVENQSFGSYQQMLQAHRKEGNLTSTFDSQGQKAIEDIKSRVLALTGRFNLSSNANTVQREKLTMFPPTCRLPRNTDEEAWSDPFLMNMHFRLNLTWDEHVIAAKLRIYKLPQENLTLSSTNDSDGDIPDEEDEKRIRISVYYYTRALKKHRARKRLMDSVMTPLTSVGTHLALDIRQGLKFWRVDPRSPYANTGNYGLVIQVEDQDGKPLKPALYIQEPSCPNGDDVQKACNHLPALFIRACTRYVRVVNGETVTYMNCRH</sequence>
<organism evidence="3 4">
    <name type="scientific">Polistes dominula</name>
    <name type="common">European paper wasp</name>
    <name type="synonym">Vespa dominula</name>
    <dbReference type="NCBI Taxonomy" id="743375"/>
    <lineage>
        <taxon>Eukaryota</taxon>
        <taxon>Metazoa</taxon>
        <taxon>Ecdysozoa</taxon>
        <taxon>Arthropoda</taxon>
        <taxon>Hexapoda</taxon>
        <taxon>Insecta</taxon>
        <taxon>Pterygota</taxon>
        <taxon>Neoptera</taxon>
        <taxon>Endopterygota</taxon>
        <taxon>Hymenoptera</taxon>
        <taxon>Apocrita</taxon>
        <taxon>Aculeata</taxon>
        <taxon>Vespoidea</taxon>
        <taxon>Vespidae</taxon>
        <taxon>Polistinae</taxon>
        <taxon>Polistini</taxon>
        <taxon>Polistes</taxon>
    </lineage>
</organism>
<feature type="region of interest" description="Disordered" evidence="1">
    <location>
        <begin position="184"/>
        <end position="231"/>
    </location>
</feature>
<proteinExistence type="predicted"/>
<feature type="compositionally biased region" description="Low complexity" evidence="1">
    <location>
        <begin position="354"/>
        <end position="369"/>
    </location>
</feature>
<dbReference type="GeneID" id="107074611"/>
<feature type="chain" id="PRO_5046019433" evidence="2">
    <location>
        <begin position="22"/>
        <end position="745"/>
    </location>
</feature>
<feature type="region of interest" description="Disordered" evidence="1">
    <location>
        <begin position="249"/>
        <end position="273"/>
    </location>
</feature>
<dbReference type="RefSeq" id="XP_015191676.1">
    <property type="nucleotide sequence ID" value="XM_015336190.1"/>
</dbReference>
<evidence type="ECO:0000256" key="1">
    <source>
        <dbReference type="SAM" id="MobiDB-lite"/>
    </source>
</evidence>
<accession>A0ABM1JGT8</accession>
<feature type="region of interest" description="Disordered" evidence="1">
    <location>
        <begin position="354"/>
        <end position="393"/>
    </location>
</feature>
<feature type="compositionally biased region" description="Basic and acidic residues" evidence="1">
    <location>
        <begin position="210"/>
        <end position="231"/>
    </location>
</feature>
<dbReference type="Proteomes" id="UP000694924">
    <property type="component" value="Unplaced"/>
</dbReference>
<name>A0ABM1JGT8_POLDO</name>
<feature type="signal peptide" evidence="2">
    <location>
        <begin position="1"/>
        <end position="21"/>
    </location>
</feature>
<gene>
    <name evidence="4" type="primary">LOC107074611</name>
</gene>
<evidence type="ECO:0000313" key="4">
    <source>
        <dbReference type="RefSeq" id="XP_015191676.1"/>
    </source>
</evidence>
<keyword evidence="2" id="KW-0732">Signal</keyword>
<evidence type="ECO:0000313" key="3">
    <source>
        <dbReference type="Proteomes" id="UP000694924"/>
    </source>
</evidence>